<dbReference type="EC" id="2.6.1.9" evidence="5"/>
<evidence type="ECO:0000256" key="5">
    <source>
        <dbReference type="ARBA" id="ARBA00012748"/>
    </source>
</evidence>
<name>A0ABT0MPB2_9GAMM</name>
<protein>
    <recommendedName>
        <fullName evidence="5">histidinol-phosphate transaminase</fullName>
        <ecNumber evidence="5">2.6.1.9</ecNumber>
    </recommendedName>
</protein>
<evidence type="ECO:0000256" key="7">
    <source>
        <dbReference type="ARBA" id="ARBA00022605"/>
    </source>
</evidence>
<dbReference type="PANTHER" id="PTHR43643">
    <property type="entry name" value="HISTIDINOL-PHOSPHATE AMINOTRANSFERASE 2"/>
    <property type="match status" value="1"/>
</dbReference>
<evidence type="ECO:0000256" key="1">
    <source>
        <dbReference type="ARBA" id="ARBA00001933"/>
    </source>
</evidence>
<dbReference type="PANTHER" id="PTHR43643:SF6">
    <property type="entry name" value="HISTIDINOL-PHOSPHATE AMINOTRANSFERASE"/>
    <property type="match status" value="1"/>
</dbReference>
<dbReference type="InterPro" id="IPR015424">
    <property type="entry name" value="PyrdxlP-dep_Trfase"/>
</dbReference>
<gene>
    <name evidence="13" type="primary">hisC</name>
    <name evidence="13" type="ORF">MFP26_03040</name>
</gene>
<reference evidence="13 14" key="1">
    <citation type="submission" date="2022-02" db="EMBL/GenBank/DDBJ databases">
        <title>Description of Brenneria tiliae sp. nov. isolated from symptomatic Tilia x moltkei and Tilia x europaea trees in the UK.</title>
        <authorList>
            <person name="Kile H."/>
        </authorList>
    </citation>
    <scope>NUCLEOTIDE SEQUENCE [LARGE SCALE GENOMIC DNA]</scope>
    <source>
        <strain evidence="13 14">MC1SB4.1</strain>
    </source>
</reference>
<dbReference type="CDD" id="cd00609">
    <property type="entry name" value="AAT_like"/>
    <property type="match status" value="1"/>
</dbReference>
<dbReference type="InterPro" id="IPR004838">
    <property type="entry name" value="NHTrfase_class1_PyrdxlP-BS"/>
</dbReference>
<keyword evidence="7" id="KW-0028">Amino-acid biosynthesis</keyword>
<dbReference type="NCBIfam" id="TIGR01141">
    <property type="entry name" value="hisC"/>
    <property type="match status" value="1"/>
</dbReference>
<dbReference type="SUPFAM" id="SSF53383">
    <property type="entry name" value="PLP-dependent transferases"/>
    <property type="match status" value="1"/>
</dbReference>
<evidence type="ECO:0000256" key="8">
    <source>
        <dbReference type="ARBA" id="ARBA00022679"/>
    </source>
</evidence>
<evidence type="ECO:0000256" key="10">
    <source>
        <dbReference type="ARBA" id="ARBA00023102"/>
    </source>
</evidence>
<keyword evidence="9" id="KW-0663">Pyridoxal phosphate</keyword>
<dbReference type="GO" id="GO:0004400">
    <property type="term" value="F:histidinol-phosphate transaminase activity"/>
    <property type="evidence" value="ECO:0007669"/>
    <property type="project" value="UniProtKB-EC"/>
</dbReference>
<evidence type="ECO:0000256" key="6">
    <source>
        <dbReference type="ARBA" id="ARBA00022576"/>
    </source>
</evidence>
<accession>A0ABT0MPB2</accession>
<keyword evidence="14" id="KW-1185">Reference proteome</keyword>
<evidence type="ECO:0000256" key="11">
    <source>
        <dbReference type="ARBA" id="ARBA00047481"/>
    </source>
</evidence>
<dbReference type="Gene3D" id="3.40.640.10">
    <property type="entry name" value="Type I PLP-dependent aspartate aminotransferase-like (Major domain)"/>
    <property type="match status" value="1"/>
</dbReference>
<organism evidence="13 14">
    <name type="scientific">Brenneria tiliae</name>
    <dbReference type="NCBI Taxonomy" id="2914984"/>
    <lineage>
        <taxon>Bacteria</taxon>
        <taxon>Pseudomonadati</taxon>
        <taxon>Pseudomonadota</taxon>
        <taxon>Gammaproteobacteria</taxon>
        <taxon>Enterobacterales</taxon>
        <taxon>Pectobacteriaceae</taxon>
        <taxon>Brenneria</taxon>
    </lineage>
</organism>
<dbReference type="PROSITE" id="PS00105">
    <property type="entry name" value="AA_TRANSFER_CLASS_1"/>
    <property type="match status" value="1"/>
</dbReference>
<comment type="similarity">
    <text evidence="3">Belongs to the class-II pyridoxal-phosphate-dependent aminotransferase family. Histidinol-phosphate aminotransferase subfamily.</text>
</comment>
<dbReference type="InterPro" id="IPR015422">
    <property type="entry name" value="PyrdxlP-dep_Trfase_small"/>
</dbReference>
<dbReference type="RefSeq" id="WP_249243599.1">
    <property type="nucleotide sequence ID" value="NZ_JAKPBZ010000103.1"/>
</dbReference>
<feature type="domain" description="Aminotransferase class I/classII large" evidence="12">
    <location>
        <begin position="15"/>
        <end position="342"/>
    </location>
</feature>
<evidence type="ECO:0000313" key="13">
    <source>
        <dbReference type="EMBL" id="MCL2891681.1"/>
    </source>
</evidence>
<dbReference type="Proteomes" id="UP001203069">
    <property type="component" value="Unassembled WGS sequence"/>
</dbReference>
<evidence type="ECO:0000256" key="3">
    <source>
        <dbReference type="ARBA" id="ARBA00007970"/>
    </source>
</evidence>
<comment type="pathway">
    <text evidence="2">Amino-acid biosynthesis; L-histidine biosynthesis; L-histidine from 5-phospho-alpha-D-ribose 1-diphosphate: step 7/9.</text>
</comment>
<comment type="catalytic activity">
    <reaction evidence="11">
        <text>L-histidinol phosphate + 2-oxoglutarate = 3-(imidazol-4-yl)-2-oxopropyl phosphate + L-glutamate</text>
        <dbReference type="Rhea" id="RHEA:23744"/>
        <dbReference type="ChEBI" id="CHEBI:16810"/>
        <dbReference type="ChEBI" id="CHEBI:29985"/>
        <dbReference type="ChEBI" id="CHEBI:57766"/>
        <dbReference type="ChEBI" id="CHEBI:57980"/>
        <dbReference type="EC" id="2.6.1.9"/>
    </reaction>
</comment>
<keyword evidence="10" id="KW-0368">Histidine biosynthesis</keyword>
<evidence type="ECO:0000313" key="14">
    <source>
        <dbReference type="Proteomes" id="UP001203069"/>
    </source>
</evidence>
<dbReference type="InterPro" id="IPR015421">
    <property type="entry name" value="PyrdxlP-dep_Trfase_major"/>
</dbReference>
<evidence type="ECO:0000256" key="4">
    <source>
        <dbReference type="ARBA" id="ARBA00011738"/>
    </source>
</evidence>
<dbReference type="InterPro" id="IPR005861">
    <property type="entry name" value="HisP_aminotrans"/>
</dbReference>
<dbReference type="EMBL" id="JAKPBZ010000103">
    <property type="protein sequence ID" value="MCL2891681.1"/>
    <property type="molecule type" value="Genomic_DNA"/>
</dbReference>
<proteinExistence type="inferred from homology"/>
<comment type="subunit">
    <text evidence="4">Homodimer.</text>
</comment>
<sequence length="353" mass="40200">MSNYISPYKKDHNGNLIKLATNENPYATRMEFVSSLEKDLFNINRYPETDSLEIKFMLRNIHGIDDENIILGAGSDELISLIAMSYIAKDEHSIMSNPSFFRYKQATENMGGCCSLVNSKSFSHDLELMGLEIKENTKIIFLCNPNNPTGTFISLDKIEDFIKKVPKSVLVVVDEAYFEYVENSQSETAINLVNSYANLIVLRSFSKFYGLAGLRVGYAIAQKEIIKKLYKYKSPYSVNSLALAAVKTILPHHESYFISQYLASFKREKEFFYQELDALNIDYIPSQANFVFANFSEKMTSLLLFLSARNIAIRNCEMFGYPQYARITIGSESENKKLFSAIRDFLSEGGVDD</sequence>
<dbReference type="Pfam" id="PF00155">
    <property type="entry name" value="Aminotran_1_2"/>
    <property type="match status" value="1"/>
</dbReference>
<dbReference type="InterPro" id="IPR050106">
    <property type="entry name" value="HistidinolP_aminotransfase"/>
</dbReference>
<evidence type="ECO:0000259" key="12">
    <source>
        <dbReference type="Pfam" id="PF00155"/>
    </source>
</evidence>
<comment type="cofactor">
    <cofactor evidence="1">
        <name>pyridoxal 5'-phosphate</name>
        <dbReference type="ChEBI" id="CHEBI:597326"/>
    </cofactor>
</comment>
<keyword evidence="8 13" id="KW-0808">Transferase</keyword>
<evidence type="ECO:0000256" key="9">
    <source>
        <dbReference type="ARBA" id="ARBA00022898"/>
    </source>
</evidence>
<keyword evidence="6 13" id="KW-0032">Aminotransferase</keyword>
<evidence type="ECO:0000256" key="2">
    <source>
        <dbReference type="ARBA" id="ARBA00005011"/>
    </source>
</evidence>
<comment type="caution">
    <text evidence="13">The sequence shown here is derived from an EMBL/GenBank/DDBJ whole genome shotgun (WGS) entry which is preliminary data.</text>
</comment>
<dbReference type="Gene3D" id="3.90.1150.10">
    <property type="entry name" value="Aspartate Aminotransferase, domain 1"/>
    <property type="match status" value="1"/>
</dbReference>
<dbReference type="InterPro" id="IPR004839">
    <property type="entry name" value="Aminotransferase_I/II_large"/>
</dbReference>